<evidence type="ECO:0000256" key="8">
    <source>
        <dbReference type="ARBA" id="ARBA00023065"/>
    </source>
</evidence>
<keyword evidence="5 11" id="KW-0812">Transmembrane</keyword>
<dbReference type="Pfam" id="PF00895">
    <property type="entry name" value="ATP-synt_8"/>
    <property type="match status" value="1"/>
</dbReference>
<dbReference type="AlphaFoldDB" id="A0A6B7FQG1"/>
<feature type="transmembrane region" description="Helical" evidence="12">
    <location>
        <begin position="6"/>
        <end position="31"/>
    </location>
</feature>
<sequence length="54" mass="6384">MPQLAPINWLFLFFLFWGTVGICSSVVWWMFKPSYYFTIASASKALSKEATWKW</sequence>
<evidence type="ECO:0000256" key="3">
    <source>
        <dbReference type="ARBA" id="ARBA00022448"/>
    </source>
</evidence>
<evidence type="ECO:0000256" key="5">
    <source>
        <dbReference type="ARBA" id="ARBA00022692"/>
    </source>
</evidence>
<dbReference type="GO" id="GO:0015078">
    <property type="term" value="F:proton transmembrane transporter activity"/>
    <property type="evidence" value="ECO:0007669"/>
    <property type="project" value="InterPro"/>
</dbReference>
<comment type="similarity">
    <text evidence="2 11">Belongs to the ATPase protein 8 family.</text>
</comment>
<evidence type="ECO:0000313" key="13">
    <source>
        <dbReference type="EMBL" id="QBC73137.1"/>
    </source>
</evidence>
<evidence type="ECO:0000256" key="12">
    <source>
        <dbReference type="SAM" id="Phobius"/>
    </source>
</evidence>
<keyword evidence="4 11" id="KW-0138">CF(0)</keyword>
<keyword evidence="7 12" id="KW-1133">Transmembrane helix</keyword>
<organism evidence="13">
    <name type="scientific">Anatoma sp. MNHN-IM-2013-42003</name>
    <dbReference type="NCBI Taxonomy" id="2496594"/>
    <lineage>
        <taxon>Eukaryota</taxon>
        <taxon>Metazoa</taxon>
        <taxon>Spiralia</taxon>
        <taxon>Lophotrochozoa</taxon>
        <taxon>Mollusca</taxon>
        <taxon>Gastropoda</taxon>
        <taxon>Vetigastropoda</taxon>
        <taxon>Pleurotomariida</taxon>
        <taxon>Pleurotomarioidea</taxon>
        <taxon>Scissurellidae</taxon>
        <taxon>Anatoma</taxon>
    </lineage>
</organism>
<keyword evidence="8 11" id="KW-0406">Ion transport</keyword>
<geneLocation type="mitochondrion" evidence="13"/>
<evidence type="ECO:0000256" key="1">
    <source>
        <dbReference type="ARBA" id="ARBA00004304"/>
    </source>
</evidence>
<evidence type="ECO:0000256" key="2">
    <source>
        <dbReference type="ARBA" id="ARBA00008892"/>
    </source>
</evidence>
<accession>A0A6B7FQG1</accession>
<name>A0A6B7FQG1_9VEST</name>
<dbReference type="GO" id="GO:0015986">
    <property type="term" value="P:proton motive force-driven ATP synthesis"/>
    <property type="evidence" value="ECO:0007669"/>
    <property type="project" value="InterPro"/>
</dbReference>
<evidence type="ECO:0000256" key="11">
    <source>
        <dbReference type="RuleBase" id="RU003661"/>
    </source>
</evidence>
<dbReference type="GO" id="GO:0045259">
    <property type="term" value="C:proton-transporting ATP synthase complex"/>
    <property type="evidence" value="ECO:0007669"/>
    <property type="project" value="UniProtKB-KW"/>
</dbReference>
<dbReference type="InterPro" id="IPR001421">
    <property type="entry name" value="ATP8_metazoa"/>
</dbReference>
<keyword evidence="3 11" id="KW-0813">Transport</keyword>
<protein>
    <recommendedName>
        <fullName evidence="11">ATP synthase complex subunit 8</fullName>
    </recommendedName>
</protein>
<keyword evidence="6 11" id="KW-0375">Hydrogen ion transport</keyword>
<keyword evidence="10 12" id="KW-0472">Membrane</keyword>
<comment type="subcellular location">
    <subcellularLocation>
        <location evidence="1 11">Mitochondrion membrane</location>
        <topology evidence="1 11">Single-pass membrane protein</topology>
    </subcellularLocation>
</comment>
<dbReference type="EMBL" id="MH837531">
    <property type="protein sequence ID" value="QBC73137.1"/>
    <property type="molecule type" value="Genomic_DNA"/>
</dbReference>
<evidence type="ECO:0000256" key="9">
    <source>
        <dbReference type="ARBA" id="ARBA00023128"/>
    </source>
</evidence>
<keyword evidence="9 11" id="KW-0496">Mitochondrion</keyword>
<gene>
    <name evidence="13" type="primary">ATP8</name>
</gene>
<evidence type="ECO:0000256" key="6">
    <source>
        <dbReference type="ARBA" id="ARBA00022781"/>
    </source>
</evidence>
<evidence type="ECO:0000256" key="10">
    <source>
        <dbReference type="ARBA" id="ARBA00023136"/>
    </source>
</evidence>
<reference evidence="13" key="1">
    <citation type="journal article" date="2019" name="Mol. Phylogenet. Evol.">
        <title>Incorporation of deep-sea and small-sized species provides new insights into gastropods phylogeny.</title>
        <authorList>
            <person name="Lee H."/>
            <person name="Chen W.J."/>
            <person name="Puillandre N."/>
            <person name="Aznar-Cormano L."/>
            <person name="Tsai M.H."/>
            <person name="Samadi S."/>
        </authorList>
    </citation>
    <scope>NUCLEOTIDE SEQUENCE</scope>
</reference>
<evidence type="ECO:0000256" key="4">
    <source>
        <dbReference type="ARBA" id="ARBA00022547"/>
    </source>
</evidence>
<proteinExistence type="inferred from homology"/>
<dbReference type="GO" id="GO:0031966">
    <property type="term" value="C:mitochondrial membrane"/>
    <property type="evidence" value="ECO:0007669"/>
    <property type="project" value="UniProtKB-SubCell"/>
</dbReference>
<evidence type="ECO:0000256" key="7">
    <source>
        <dbReference type="ARBA" id="ARBA00022989"/>
    </source>
</evidence>